<dbReference type="Pfam" id="PF05016">
    <property type="entry name" value="ParE_toxin"/>
    <property type="match status" value="1"/>
</dbReference>
<organism evidence="3 4">
    <name type="scientific">Rhodoblastus acidophilus</name>
    <name type="common">Rhodopseudomonas acidophila</name>
    <dbReference type="NCBI Taxonomy" id="1074"/>
    <lineage>
        <taxon>Bacteria</taxon>
        <taxon>Pseudomonadati</taxon>
        <taxon>Pseudomonadota</taxon>
        <taxon>Alphaproteobacteria</taxon>
        <taxon>Hyphomicrobiales</taxon>
        <taxon>Rhodoblastaceae</taxon>
        <taxon>Rhodoblastus</taxon>
    </lineage>
</organism>
<evidence type="ECO:0000313" key="4">
    <source>
        <dbReference type="Proteomes" id="UP000198418"/>
    </source>
</evidence>
<evidence type="ECO:0000313" key="3">
    <source>
        <dbReference type="EMBL" id="SNB81593.1"/>
    </source>
</evidence>
<dbReference type="InterPro" id="IPR035093">
    <property type="entry name" value="RelE/ParE_toxin_dom_sf"/>
</dbReference>
<dbReference type="EMBL" id="FYDG01000016">
    <property type="protein sequence ID" value="SNB81593.1"/>
    <property type="molecule type" value="Genomic_DNA"/>
</dbReference>
<dbReference type="InterPro" id="IPR007712">
    <property type="entry name" value="RelE/ParE_toxin"/>
</dbReference>
<dbReference type="PANTHER" id="PTHR33755">
    <property type="entry name" value="TOXIN PARE1-RELATED"/>
    <property type="match status" value="1"/>
</dbReference>
<keyword evidence="2" id="KW-1277">Toxin-antitoxin system</keyword>
<dbReference type="OrthoDB" id="595470at2"/>
<evidence type="ECO:0000256" key="1">
    <source>
        <dbReference type="ARBA" id="ARBA00006226"/>
    </source>
</evidence>
<reference evidence="4" key="1">
    <citation type="submission" date="2017-06" db="EMBL/GenBank/DDBJ databases">
        <authorList>
            <person name="Varghese N."/>
            <person name="Submissions S."/>
        </authorList>
    </citation>
    <scope>NUCLEOTIDE SEQUENCE [LARGE SCALE GENOMIC DNA]</scope>
    <source>
        <strain evidence="4">DSM 137</strain>
    </source>
</reference>
<dbReference type="InterPro" id="IPR051803">
    <property type="entry name" value="TA_system_RelE-like_toxin"/>
</dbReference>
<proteinExistence type="inferred from homology"/>
<gene>
    <name evidence="3" type="ORF">SAMN06265338_1165</name>
</gene>
<evidence type="ECO:0000256" key="2">
    <source>
        <dbReference type="ARBA" id="ARBA00022649"/>
    </source>
</evidence>
<sequence length="97" mass="10880">MRLVWALAAIEDREGIFSHIDADSPRAAVHVDEQIALATRRLLDFPESGRPGRVAGTRELVIPRTPFIAVYAVSIDTVRMLRVLHGAQIWPDHVDEE</sequence>
<dbReference type="RefSeq" id="WP_088522200.1">
    <property type="nucleotide sequence ID" value="NZ_FYDG01000016.1"/>
</dbReference>
<dbReference type="AlphaFoldDB" id="A0A212S8A8"/>
<dbReference type="Gene3D" id="3.30.2310.20">
    <property type="entry name" value="RelE-like"/>
    <property type="match status" value="1"/>
</dbReference>
<name>A0A212S8A8_RHOAC</name>
<dbReference type="NCBIfam" id="TIGR02385">
    <property type="entry name" value="RelE_StbE"/>
    <property type="match status" value="1"/>
</dbReference>
<accession>A0A212S8A8</accession>
<keyword evidence="4" id="KW-1185">Reference proteome</keyword>
<comment type="similarity">
    <text evidence="1">Belongs to the RelE toxin family.</text>
</comment>
<dbReference type="Proteomes" id="UP000198418">
    <property type="component" value="Unassembled WGS sequence"/>
</dbReference>
<dbReference type="PANTHER" id="PTHR33755:SF6">
    <property type="entry name" value="PLASMID STABILIZATION SYSTEM PROTEIN"/>
    <property type="match status" value="1"/>
</dbReference>
<protein>
    <submittedName>
        <fullName evidence="3">Addiction module toxin, RelE/StbE family</fullName>
    </submittedName>
</protein>